<accession>D8TAK8</accession>
<sequence>MAISKHKQQIVLLVFATCNEDHTEFDYLSKATVIFENYIIFYKDHFHKFDLGDERMRGVTSHAYIMAINMESITNSKLHKSVFDHQTFGNLRFELVVKRLAVKKLKQCRQQLADLPDDLLLLILSRFNDGFEQSKQLPSLRLGLKFWFAIDPMFLVSMETLHSLELVSPSRWTSRPADVNQLLCPLLQTCVTCWLDLYQIRTEPDLRTDRPLSSPALFSGFLSNNGARPPENRRFTADHRFGQLKENLESRAYVLVSHLLAAGIQKAEAKRVKARLRDVDFARLQAPGRSQTLPFPGLSTSAVGKRPPREFEFVGRSAYSDIMRLVIEEDPQSPTRGLLITGARGKGKSCMLRAVAVELVGRSQRAICFWYLDACQDVLRQVQDSLLFAYSDSEEALAEIERVSSVESLSGFLEGRKAAGDFIFFVSDDEENYDDQHKDGTSRRRAEAKKWLEALQRGCDVVIKTLSPEAHDVRVGASQMEEYELKDNFGEEEYSSFIRGTTTVLGGMLKNHPDREEDVLLFAGKHPMSLFYLSSACDEYVRDITGISCSRKRPRLKSFGMIDVQTGETRVYEDPGKMELEGFLDDEQAWQAVLLKFKQGEPFKSIRKYIKDYRGPEESLRDPASVSKSFVSGDGSFCTDFIYAVHLEAALERLKGLVFRSPTFQAIVQGKLDDPDIIWSHIGWACEGFVAEAIMAVGLKFKQRVRRPVELKSLNGEPVRLDPSQWEPFKPVYLKPGRYSFKYIDGVIAWVDEKGVLHFLALQVTVSPEGHTKTEYQFMQRAQVERWYTGPCIWYYVYLCPVKVESLEESRKASSSRGGSSPTSSRPVQSQETLVEYQREQLQFDQCFDQNLGQEEVLLLRKLGEVREREMERRKKAKAMQEHSYRQLLKSLPPRKWALYKRLKTRELLEVEAKKCGISDPSPKNYKNIYVLLSAMDV</sequence>
<gene>
    <name evidence="1" type="ORF">SELMODRAFT_430805</name>
</gene>
<evidence type="ECO:0000313" key="2">
    <source>
        <dbReference type="Proteomes" id="UP000001514"/>
    </source>
</evidence>
<evidence type="ECO:0000313" key="1">
    <source>
        <dbReference type="EMBL" id="EFJ06308.1"/>
    </source>
</evidence>
<dbReference type="KEGG" id="smo:SELMODRAFT_430805"/>
<keyword evidence="2" id="KW-1185">Reference proteome</keyword>
<dbReference type="EMBL" id="GL377703">
    <property type="protein sequence ID" value="EFJ06308.1"/>
    <property type="molecule type" value="Genomic_DNA"/>
</dbReference>
<dbReference type="AlphaFoldDB" id="D8TAK8"/>
<dbReference type="InterPro" id="IPR027417">
    <property type="entry name" value="P-loop_NTPase"/>
</dbReference>
<name>D8TAK8_SELML</name>
<dbReference type="SUPFAM" id="SSF52540">
    <property type="entry name" value="P-loop containing nucleoside triphosphate hydrolases"/>
    <property type="match status" value="1"/>
</dbReference>
<dbReference type="HOGENOM" id="CLU_013879_0_0_1"/>
<dbReference type="InParanoid" id="D8TAK8"/>
<dbReference type="Gramene" id="EFJ06308">
    <property type="protein sequence ID" value="EFJ06308"/>
    <property type="gene ID" value="SELMODRAFT_430805"/>
</dbReference>
<protein>
    <submittedName>
        <fullName evidence="1">Uncharacterized protein</fullName>
    </submittedName>
</protein>
<organism evidence="2">
    <name type="scientific">Selaginella moellendorffii</name>
    <name type="common">Spikemoss</name>
    <dbReference type="NCBI Taxonomy" id="88036"/>
    <lineage>
        <taxon>Eukaryota</taxon>
        <taxon>Viridiplantae</taxon>
        <taxon>Streptophyta</taxon>
        <taxon>Embryophyta</taxon>
        <taxon>Tracheophyta</taxon>
        <taxon>Lycopodiopsida</taxon>
        <taxon>Selaginellales</taxon>
        <taxon>Selaginellaceae</taxon>
        <taxon>Selaginella</taxon>
    </lineage>
</organism>
<proteinExistence type="predicted"/>
<reference evidence="1 2" key="1">
    <citation type="journal article" date="2011" name="Science">
        <title>The Selaginella genome identifies genetic changes associated with the evolution of vascular plants.</title>
        <authorList>
            <person name="Banks J.A."/>
            <person name="Nishiyama T."/>
            <person name="Hasebe M."/>
            <person name="Bowman J.L."/>
            <person name="Gribskov M."/>
            <person name="dePamphilis C."/>
            <person name="Albert V.A."/>
            <person name="Aono N."/>
            <person name="Aoyama T."/>
            <person name="Ambrose B.A."/>
            <person name="Ashton N.W."/>
            <person name="Axtell M.J."/>
            <person name="Barker E."/>
            <person name="Barker M.S."/>
            <person name="Bennetzen J.L."/>
            <person name="Bonawitz N.D."/>
            <person name="Chapple C."/>
            <person name="Cheng C."/>
            <person name="Correa L.G."/>
            <person name="Dacre M."/>
            <person name="DeBarry J."/>
            <person name="Dreyer I."/>
            <person name="Elias M."/>
            <person name="Engstrom E.M."/>
            <person name="Estelle M."/>
            <person name="Feng L."/>
            <person name="Finet C."/>
            <person name="Floyd S.K."/>
            <person name="Frommer W.B."/>
            <person name="Fujita T."/>
            <person name="Gramzow L."/>
            <person name="Gutensohn M."/>
            <person name="Harholt J."/>
            <person name="Hattori M."/>
            <person name="Heyl A."/>
            <person name="Hirai T."/>
            <person name="Hiwatashi Y."/>
            <person name="Ishikawa M."/>
            <person name="Iwata M."/>
            <person name="Karol K.G."/>
            <person name="Koehler B."/>
            <person name="Kolukisaoglu U."/>
            <person name="Kubo M."/>
            <person name="Kurata T."/>
            <person name="Lalonde S."/>
            <person name="Li K."/>
            <person name="Li Y."/>
            <person name="Litt A."/>
            <person name="Lyons E."/>
            <person name="Manning G."/>
            <person name="Maruyama T."/>
            <person name="Michael T.P."/>
            <person name="Mikami K."/>
            <person name="Miyazaki S."/>
            <person name="Morinaga S."/>
            <person name="Murata T."/>
            <person name="Mueller-Roeber B."/>
            <person name="Nelson D.R."/>
            <person name="Obara M."/>
            <person name="Oguri Y."/>
            <person name="Olmstead R.G."/>
            <person name="Onodera N."/>
            <person name="Petersen B.L."/>
            <person name="Pils B."/>
            <person name="Prigge M."/>
            <person name="Rensing S.A."/>
            <person name="Riano-Pachon D.M."/>
            <person name="Roberts A.W."/>
            <person name="Sato Y."/>
            <person name="Scheller H.V."/>
            <person name="Schulz B."/>
            <person name="Schulz C."/>
            <person name="Shakirov E.V."/>
            <person name="Shibagaki N."/>
            <person name="Shinohara N."/>
            <person name="Shippen D.E."/>
            <person name="Soerensen I."/>
            <person name="Sotooka R."/>
            <person name="Sugimoto N."/>
            <person name="Sugita M."/>
            <person name="Sumikawa N."/>
            <person name="Tanurdzic M."/>
            <person name="Theissen G."/>
            <person name="Ulvskov P."/>
            <person name="Wakazuki S."/>
            <person name="Weng J.K."/>
            <person name="Willats W.W."/>
            <person name="Wipf D."/>
            <person name="Wolf P.G."/>
            <person name="Yang L."/>
            <person name="Zimmer A.D."/>
            <person name="Zhu Q."/>
            <person name="Mitros T."/>
            <person name="Hellsten U."/>
            <person name="Loque D."/>
            <person name="Otillar R."/>
            <person name="Salamov A."/>
            <person name="Schmutz J."/>
            <person name="Shapiro H."/>
            <person name="Lindquist E."/>
            <person name="Lucas S."/>
            <person name="Rokhsar D."/>
            <person name="Grigoriev I.V."/>
        </authorList>
    </citation>
    <scope>NUCLEOTIDE SEQUENCE [LARGE SCALE GENOMIC DNA]</scope>
</reference>
<dbReference type="Proteomes" id="UP000001514">
    <property type="component" value="Unassembled WGS sequence"/>
</dbReference>